<organism evidence="1 2">
    <name type="scientific">Acropora cervicornis</name>
    <name type="common">Staghorn coral</name>
    <dbReference type="NCBI Taxonomy" id="6130"/>
    <lineage>
        <taxon>Eukaryota</taxon>
        <taxon>Metazoa</taxon>
        <taxon>Cnidaria</taxon>
        <taxon>Anthozoa</taxon>
        <taxon>Hexacorallia</taxon>
        <taxon>Scleractinia</taxon>
        <taxon>Astrocoeniina</taxon>
        <taxon>Acroporidae</taxon>
        <taxon>Acropora</taxon>
    </lineage>
</organism>
<reference evidence="1" key="1">
    <citation type="journal article" date="2023" name="G3 (Bethesda)">
        <title>Whole genome assembly and annotation of the endangered Caribbean coral Acropora cervicornis.</title>
        <authorList>
            <person name="Selwyn J.D."/>
            <person name="Vollmer S.V."/>
        </authorList>
    </citation>
    <scope>NUCLEOTIDE SEQUENCE</scope>
    <source>
        <strain evidence="1">K2</strain>
    </source>
</reference>
<dbReference type="EMBL" id="JARQWQ010000098">
    <property type="protein sequence ID" value="KAK2551425.1"/>
    <property type="molecule type" value="Genomic_DNA"/>
</dbReference>
<dbReference type="Proteomes" id="UP001249851">
    <property type="component" value="Unassembled WGS sequence"/>
</dbReference>
<keyword evidence="2" id="KW-1185">Reference proteome</keyword>
<protein>
    <submittedName>
        <fullName evidence="1">Uncharacterized protein</fullName>
    </submittedName>
</protein>
<sequence>MDQTQRHNYLLGYLPDYSRVEDSGDYVTEFMVKGKSVCREAWLLIQSVSKEWFRRLFKKFKEGAVKVEHGNKEYKSELTENRLTKCTDYTRYKEEKEKPVDKKARQEIDRLMTEHMELTMPTGKPSLVQPTLNKIDVEALKRDLKNFEENYPCRLRDIDKLLELPHHWEWPLEILQRCSRVPRLMNEDMSIPDHLQAMRDKETVETQQAYLHWEIQAREWENLVEAVDDCLENIELGKFVAVHLANYDKVPVIGKVLQVNGDNIKIHYWKVSFKGISGVHKMCPEG</sequence>
<reference evidence="1" key="2">
    <citation type="journal article" date="2023" name="Science">
        <title>Genomic signatures of disease resistance in endangered staghorn corals.</title>
        <authorList>
            <person name="Vollmer S.V."/>
            <person name="Selwyn J.D."/>
            <person name="Despard B.A."/>
            <person name="Roesel C.L."/>
        </authorList>
    </citation>
    <scope>NUCLEOTIDE SEQUENCE</scope>
    <source>
        <strain evidence="1">K2</strain>
    </source>
</reference>
<gene>
    <name evidence="1" type="ORF">P5673_027833</name>
</gene>
<accession>A0AAD9PZA9</accession>
<evidence type="ECO:0000313" key="1">
    <source>
        <dbReference type="EMBL" id="KAK2551425.1"/>
    </source>
</evidence>
<proteinExistence type="predicted"/>
<evidence type="ECO:0000313" key="2">
    <source>
        <dbReference type="Proteomes" id="UP001249851"/>
    </source>
</evidence>
<comment type="caution">
    <text evidence="1">The sequence shown here is derived from an EMBL/GenBank/DDBJ whole genome shotgun (WGS) entry which is preliminary data.</text>
</comment>
<dbReference type="AlphaFoldDB" id="A0AAD9PZA9"/>
<name>A0AAD9PZA9_ACRCE</name>